<feature type="compositionally biased region" description="Basic and acidic residues" evidence="1">
    <location>
        <begin position="85"/>
        <end position="95"/>
    </location>
</feature>
<dbReference type="AlphaFoldDB" id="A0AAV0XQW4"/>
<organism evidence="2 3">
    <name type="scientific">Macrosiphum euphorbiae</name>
    <name type="common">potato aphid</name>
    <dbReference type="NCBI Taxonomy" id="13131"/>
    <lineage>
        <taxon>Eukaryota</taxon>
        <taxon>Metazoa</taxon>
        <taxon>Ecdysozoa</taxon>
        <taxon>Arthropoda</taxon>
        <taxon>Hexapoda</taxon>
        <taxon>Insecta</taxon>
        <taxon>Pterygota</taxon>
        <taxon>Neoptera</taxon>
        <taxon>Paraneoptera</taxon>
        <taxon>Hemiptera</taxon>
        <taxon>Sternorrhyncha</taxon>
        <taxon>Aphidomorpha</taxon>
        <taxon>Aphidoidea</taxon>
        <taxon>Aphididae</taxon>
        <taxon>Macrosiphini</taxon>
        <taxon>Macrosiphum</taxon>
    </lineage>
</organism>
<evidence type="ECO:0000313" key="3">
    <source>
        <dbReference type="Proteomes" id="UP001160148"/>
    </source>
</evidence>
<reference evidence="2 3" key="1">
    <citation type="submission" date="2023-01" db="EMBL/GenBank/DDBJ databases">
        <authorList>
            <person name="Whitehead M."/>
        </authorList>
    </citation>
    <scope>NUCLEOTIDE SEQUENCE [LARGE SCALE GENOMIC DNA]</scope>
</reference>
<evidence type="ECO:0000313" key="2">
    <source>
        <dbReference type="EMBL" id="CAI6370994.1"/>
    </source>
</evidence>
<evidence type="ECO:0008006" key="4">
    <source>
        <dbReference type="Google" id="ProtNLM"/>
    </source>
</evidence>
<dbReference type="PANTHER" id="PTHR47272">
    <property type="entry name" value="DDE_TNP_1_7 DOMAIN-CONTAINING PROTEIN"/>
    <property type="match status" value="1"/>
</dbReference>
<feature type="compositionally biased region" description="Low complexity" evidence="1">
    <location>
        <begin position="71"/>
        <end position="83"/>
    </location>
</feature>
<gene>
    <name evidence="2" type="ORF">MEUPH1_LOCUS25054</name>
</gene>
<proteinExistence type="predicted"/>
<feature type="region of interest" description="Disordered" evidence="1">
    <location>
        <begin position="67"/>
        <end position="95"/>
    </location>
</feature>
<dbReference type="EMBL" id="CARXXK010000671">
    <property type="protein sequence ID" value="CAI6370994.1"/>
    <property type="molecule type" value="Genomic_DNA"/>
</dbReference>
<keyword evidence="3" id="KW-1185">Reference proteome</keyword>
<dbReference type="Proteomes" id="UP001160148">
    <property type="component" value="Unassembled WGS sequence"/>
</dbReference>
<comment type="caution">
    <text evidence="2">The sequence shown here is derived from an EMBL/GenBank/DDBJ whole genome shotgun (WGS) entry which is preliminary data.</text>
</comment>
<evidence type="ECO:0000256" key="1">
    <source>
        <dbReference type="SAM" id="MobiDB-lite"/>
    </source>
</evidence>
<accession>A0AAV0XQW4</accession>
<sequence length="95" mass="11151">MKSRKWTLRMVTHVFDMATVNSWLEYKMDCKHLNVDKKHIMDLLHFKERLSETLILVNNIVVRKRGRPRCSPVSSSPSLSSTPETAKKNIKRIDQ</sequence>
<dbReference type="PANTHER" id="PTHR47272:SF2">
    <property type="entry name" value="PIGGYBAC TRANSPOSABLE ELEMENT-DERIVED PROTEIN 3-LIKE"/>
    <property type="match status" value="1"/>
</dbReference>
<name>A0AAV0XQW4_9HEMI</name>
<protein>
    <recommendedName>
        <fullName evidence="4">PiggyBac transposable element-derived protein domain-containing protein</fullName>
    </recommendedName>
</protein>